<comment type="caution">
    <text evidence="3">The sequence shown here is derived from an EMBL/GenBank/DDBJ whole genome shotgun (WGS) entry which is preliminary data.</text>
</comment>
<gene>
    <name evidence="3" type="ORF">A4X20_12515</name>
</gene>
<proteinExistence type="predicted"/>
<feature type="transmembrane region" description="Helical" evidence="2">
    <location>
        <begin position="598"/>
        <end position="622"/>
    </location>
</feature>
<feature type="transmembrane region" description="Helical" evidence="2">
    <location>
        <begin position="390"/>
        <end position="415"/>
    </location>
</feature>
<feature type="transmembrane region" description="Helical" evidence="2">
    <location>
        <begin position="486"/>
        <end position="508"/>
    </location>
</feature>
<sequence length="974" mass="104822">MGGIMADERQILELRIHGVNNTKPEAMLGLDANDVEMFAGDKLGSFWRPTAAGRAKGDIDDRVEREAYSWGEMARRSIGGDSGWSKAVGVASRAGWALLLPFGLVNIAYWTRRVDDGPGAKTEKSDMRWWRRIADWNGWGAATLRVGGLLLTLLLVVTACGVALDLVAVQCFVGKTKVCTALPSALDFLITMGQARRLALLSAVPLVLVLGLLGLSAATRVRYEQPDPAAPEPKKPVETTQSTIPDDEPRDVVAALGSHEVEAATVTPKWPLLAEEGFWSHRKVTGVTARLHLAAAAVVVSLATAVHILFGYSTDCEALNTAVNNGVNPFHFMAQCLPQAQASPRADWELSVIVLGIAALFAILLSLIARSDYAVDVQTLFGPRENRSRAAMFVTDWSPVVLGGVVFVLQTVILVSIDGSHEPTVRYLIGTSAAPAFILTVLVTIGMTALLWRLAIGSLTRHAPNAIAISVIVLTAWIALDHNDTRRALITGAVVLLLLSILGFRKWLVAHDAAEGRQDAKMTAWNGSAPGVFLLLATFLAMLLSSAVVSATGNWLNSANTAASLADTKQPVSPQPIDCAYSCSTDLLPPNLEVPLPYMWFGAICLPLVVLIMVGVAGIAAWRSFRWNGGKNPGSKVDIKGSVLQKRRVAALAHRAERIVSWLALAGTMGIVASLGVSAWGLRPVYKEDGDYPFNVDAQQVALDVGMVLLAAGGLAVIGVAVGGSIVGGARPLGLAWDLMCFLPRSGHPLAPPCYAERAVPELIERCVDWQKPKQGAAEGAIVLSAHSLGSVLAVAVVLSPRVDKSRVSLLTYGSQLRAYFSRIFPELLGPTVLGIQACASSSLRTEDPWQDEIEIHRHEFELTDDGRLSRLDGAERVLSFDERAVTSTLTDGTKQLRWRNLWRRSDYLGFPVFGYPDNPIDNEAEEVVRVHYLAEVQTHSDYPKTDAYKDAFAELIAANLFSDEPSGPASPEP</sequence>
<protein>
    <recommendedName>
        <fullName evidence="5">Integral membrane protein</fullName>
    </recommendedName>
</protein>
<keyword evidence="2" id="KW-1133">Transmembrane helix</keyword>
<feature type="region of interest" description="Disordered" evidence="1">
    <location>
        <begin position="225"/>
        <end position="249"/>
    </location>
</feature>
<feature type="transmembrane region" description="Helical" evidence="2">
    <location>
        <begin position="463"/>
        <end position="480"/>
    </location>
</feature>
<dbReference type="EMBL" id="LWCS01000098">
    <property type="protein sequence ID" value="OAN26463.1"/>
    <property type="molecule type" value="Genomic_DNA"/>
</dbReference>
<feature type="transmembrane region" description="Helical" evidence="2">
    <location>
        <begin position="350"/>
        <end position="369"/>
    </location>
</feature>
<feature type="transmembrane region" description="Helical" evidence="2">
    <location>
        <begin position="427"/>
        <end position="451"/>
    </location>
</feature>
<feature type="transmembrane region" description="Helical" evidence="2">
    <location>
        <begin position="702"/>
        <end position="727"/>
    </location>
</feature>
<feature type="transmembrane region" description="Helical" evidence="2">
    <location>
        <begin position="136"/>
        <end position="164"/>
    </location>
</feature>
<name>A0A178LC37_MYCIR</name>
<dbReference type="Proteomes" id="UP000078396">
    <property type="component" value="Unassembled WGS sequence"/>
</dbReference>
<evidence type="ECO:0000256" key="1">
    <source>
        <dbReference type="SAM" id="MobiDB-lite"/>
    </source>
</evidence>
<accession>A0A178LC37</accession>
<feature type="transmembrane region" description="Helical" evidence="2">
    <location>
        <begin position="291"/>
        <end position="310"/>
    </location>
</feature>
<reference evidence="3 4" key="1">
    <citation type="submission" date="2016-04" db="EMBL/GenBank/DDBJ databases">
        <title>Draft Genome Sequences of Staphylococcus capitis Strain H36, S. capitis Strain H65, S. cohnii Strain H62, S. hominis Strain H69, Mycobacterium iranicum Strain H39, Plantibacter sp. Strain H53, Pseudomonas oryzihabitans Strain H72, and Microbacterium sp. Strain H83, isolated from residential settings.</title>
        <authorList>
            <person name="Lymperopoulou D."/>
            <person name="Adams R.I."/>
            <person name="Lindow S."/>
            <person name="Coil D.A."/>
            <person name="Jospin G."/>
            <person name="Eisen J.A."/>
        </authorList>
    </citation>
    <scope>NUCLEOTIDE SEQUENCE [LARGE SCALE GENOMIC DNA]</scope>
    <source>
        <strain evidence="3 4">H39</strain>
    </source>
</reference>
<keyword evidence="2" id="KW-0812">Transmembrane</keyword>
<dbReference type="AlphaFoldDB" id="A0A178LC37"/>
<organism evidence="3 4">
    <name type="scientific">Mycolicibacterium iranicum</name>
    <name type="common">Mycobacterium iranicum</name>
    <dbReference type="NCBI Taxonomy" id="912594"/>
    <lineage>
        <taxon>Bacteria</taxon>
        <taxon>Bacillati</taxon>
        <taxon>Actinomycetota</taxon>
        <taxon>Actinomycetes</taxon>
        <taxon>Mycobacteriales</taxon>
        <taxon>Mycobacteriaceae</taxon>
        <taxon>Mycolicibacterium</taxon>
    </lineage>
</organism>
<evidence type="ECO:0008006" key="5">
    <source>
        <dbReference type="Google" id="ProtNLM"/>
    </source>
</evidence>
<feature type="transmembrane region" description="Helical" evidence="2">
    <location>
        <begin position="662"/>
        <end position="682"/>
    </location>
</feature>
<evidence type="ECO:0000313" key="4">
    <source>
        <dbReference type="Proteomes" id="UP000078396"/>
    </source>
</evidence>
<feature type="transmembrane region" description="Helical" evidence="2">
    <location>
        <begin position="198"/>
        <end position="218"/>
    </location>
</feature>
<evidence type="ECO:0000256" key="2">
    <source>
        <dbReference type="SAM" id="Phobius"/>
    </source>
</evidence>
<keyword evidence="2" id="KW-0472">Membrane</keyword>
<feature type="transmembrane region" description="Helical" evidence="2">
    <location>
        <begin position="529"/>
        <end position="549"/>
    </location>
</feature>
<evidence type="ECO:0000313" key="3">
    <source>
        <dbReference type="EMBL" id="OAN26463.1"/>
    </source>
</evidence>